<evidence type="ECO:0000259" key="3">
    <source>
        <dbReference type="Pfam" id="PF12770"/>
    </source>
</evidence>
<feature type="repeat" description="TPR" evidence="1">
    <location>
        <begin position="341"/>
        <end position="374"/>
    </location>
</feature>
<dbReference type="SMART" id="SM00028">
    <property type="entry name" value="TPR"/>
    <property type="match status" value="15"/>
</dbReference>
<evidence type="ECO:0000256" key="1">
    <source>
        <dbReference type="PROSITE-ProRule" id="PRU00339"/>
    </source>
</evidence>
<feature type="repeat" description="TPR" evidence="1">
    <location>
        <begin position="61"/>
        <end position="94"/>
    </location>
</feature>
<comment type="caution">
    <text evidence="4">The sequence shown here is derived from an EMBL/GenBank/DDBJ whole genome shotgun (WGS) entry which is preliminary data.</text>
</comment>
<keyword evidence="2" id="KW-0472">Membrane</keyword>
<gene>
    <name evidence="4" type="primary">TTC28</name>
    <name evidence="4" type="ORF">AWC38_SpisGene8777</name>
</gene>
<dbReference type="InterPro" id="IPR019734">
    <property type="entry name" value="TPR_rpt"/>
</dbReference>
<feature type="transmembrane region" description="Helical" evidence="2">
    <location>
        <begin position="7"/>
        <end position="28"/>
    </location>
</feature>
<evidence type="ECO:0000256" key="2">
    <source>
        <dbReference type="SAM" id="Phobius"/>
    </source>
</evidence>
<feature type="repeat" description="TPR" evidence="1">
    <location>
        <begin position="421"/>
        <end position="454"/>
    </location>
</feature>
<keyword evidence="1" id="KW-0802">TPR repeat</keyword>
<name>A0A2B4SBV1_STYPI</name>
<protein>
    <submittedName>
        <fullName evidence="4">Tetratricopeptide repeat protein 28</fullName>
    </submittedName>
</protein>
<dbReference type="SUPFAM" id="SSF48452">
    <property type="entry name" value="TPR-like"/>
    <property type="match status" value="4"/>
</dbReference>
<keyword evidence="5" id="KW-1185">Reference proteome</keyword>
<dbReference type="InterPro" id="IPR024983">
    <property type="entry name" value="CHAT_dom"/>
</dbReference>
<keyword evidence="2" id="KW-1133">Transmembrane helix</keyword>
<dbReference type="InterPro" id="IPR011990">
    <property type="entry name" value="TPR-like_helical_dom_sf"/>
</dbReference>
<reference evidence="5" key="1">
    <citation type="journal article" date="2017" name="bioRxiv">
        <title>Comparative analysis of the genomes of Stylophora pistillata and Acropora digitifera provides evidence for extensive differences between species of corals.</title>
        <authorList>
            <person name="Voolstra C.R."/>
            <person name="Li Y."/>
            <person name="Liew Y.J."/>
            <person name="Baumgarten S."/>
            <person name="Zoccola D."/>
            <person name="Flot J.-F."/>
            <person name="Tambutte S."/>
            <person name="Allemand D."/>
            <person name="Aranda M."/>
        </authorList>
    </citation>
    <scope>NUCLEOTIDE SEQUENCE [LARGE SCALE GENOMIC DNA]</scope>
</reference>
<sequence>MESGVEVLQAVIIGISIAIFLLNIKSYVKSAELFRECLVLLSSSDMTTMQEILDVRKKLILIVYSRLGTAYYFNDEFESAIDCYYKALALAQELGDKKGECTNYGNLGSAHLKTEKYMKAVDYSTKALEISKAIGSKREEGTNNGNLGTIFQCLGDFSKSLDYHKKSLEINEKLAELPGQAQDCKIIGDVCKRLGDPEQAIKYYENAVLLKHRIRDRRGECDDADKLAELCLSVGKFKKAEFYQLRALEISQEIGGKEEQHRLVTNLGVLYDSIGEYSRSKECQENALTLARQAGDVKQEALSLSGLGTAHGRLGNYEQAMECLVQALAMRQRIGDKSGEATTLGNLSLTYHSFGQYSEAEEHLQRSLEINLELNNRGGEGANYGNLGVVFHARGEFLKAINYHEKALQIRRELGDKRNESIDYHKIALAYESLANYSKALEYQQKSLQLSRETAHPAAVAKGYCNLASIYHSLGERAESFKYIEESLKSIRTVEDKLSKVALYDSLGTVFNELGDYDQALTFIERALELSIEMKTKWEEGEINLSLADLYRHQGDFSKSLEYGQRSLDIFEELGNKRGKMNCHLILGSTLLSTGEYTLAIKNHEKAFQISNEIGDRKGQGTACAEIGLCLGWVGDISRGLQYLLKSVNIYEGIRGFLGDEDQFKVSFVDANIFPYQLLVCFLCQSEENVNKAIYTAELGRARGLADLMSKRYFIQGVNQGEELKVNDIETLLLKEDCTILYIAYHVNELFLWVIKPNQSIKFRKVPREVMEAIPQRLKDVTIDQLFESLVNTTYAHYNFGRSSSCEDRSFFTFEAGQKCSQPQPRENPARLCEVEEDDDDDEEFLLDSSCKTALRLWYDIIIAPVKNLLEGSKIIVVPEGELHKVPFQALEDESGKYLSETYEIRVVPSLTTLKLIHDSPEDYHSERGVLIVGDPEVGEVLLNGEEKHISGLPCARMEAEMISKLLELEPSRILLGKHATKHAVLQELSEVSLIHFAAHGDAFRDEICLAPIRCANKIPEKDDFILTMSDVSKVQLRAKLVVLSCCHSGRGEIKAEGVVGIARAFLGSGARSVLASLWAVDDKATLQFMKQFYDHLVRGKSASESLHETMNWMRRSTERRSSKESGSEMS</sequence>
<dbReference type="Gene3D" id="1.25.40.10">
    <property type="entry name" value="Tetratricopeptide repeat domain"/>
    <property type="match status" value="3"/>
</dbReference>
<dbReference type="PANTHER" id="PTHR10098:SF108">
    <property type="entry name" value="TETRATRICOPEPTIDE REPEAT PROTEIN 28"/>
    <property type="match status" value="1"/>
</dbReference>
<dbReference type="AlphaFoldDB" id="A0A2B4SBV1"/>
<dbReference type="PROSITE" id="PS50005">
    <property type="entry name" value="TPR"/>
    <property type="match status" value="6"/>
</dbReference>
<evidence type="ECO:0000313" key="4">
    <source>
        <dbReference type="EMBL" id="PFX26569.1"/>
    </source>
</evidence>
<feature type="repeat" description="TPR" evidence="1">
    <location>
        <begin position="301"/>
        <end position="334"/>
    </location>
</feature>
<dbReference type="Pfam" id="PF13424">
    <property type="entry name" value="TPR_12"/>
    <property type="match status" value="6"/>
</dbReference>
<dbReference type="Pfam" id="PF12770">
    <property type="entry name" value="CHAT"/>
    <property type="match status" value="1"/>
</dbReference>
<dbReference type="EMBL" id="LSMT01000123">
    <property type="protein sequence ID" value="PFX26569.1"/>
    <property type="molecule type" value="Genomic_DNA"/>
</dbReference>
<dbReference type="Proteomes" id="UP000225706">
    <property type="component" value="Unassembled WGS sequence"/>
</dbReference>
<feature type="repeat" description="TPR" evidence="1">
    <location>
        <begin position="381"/>
        <end position="414"/>
    </location>
</feature>
<dbReference type="STRING" id="50429.A0A2B4SBV1"/>
<dbReference type="OrthoDB" id="5961805at2759"/>
<proteinExistence type="predicted"/>
<feature type="domain" description="CHAT" evidence="3">
    <location>
        <begin position="855"/>
        <end position="1120"/>
    </location>
</feature>
<accession>A0A2B4SBV1</accession>
<evidence type="ECO:0000313" key="5">
    <source>
        <dbReference type="Proteomes" id="UP000225706"/>
    </source>
</evidence>
<dbReference type="Pfam" id="PF13181">
    <property type="entry name" value="TPR_8"/>
    <property type="match status" value="1"/>
</dbReference>
<dbReference type="PROSITE" id="PS50293">
    <property type="entry name" value="TPR_REGION"/>
    <property type="match status" value="1"/>
</dbReference>
<keyword evidence="2" id="KW-0812">Transmembrane</keyword>
<dbReference type="PANTHER" id="PTHR10098">
    <property type="entry name" value="RAPSYN-RELATED"/>
    <property type="match status" value="1"/>
</dbReference>
<organism evidence="4 5">
    <name type="scientific">Stylophora pistillata</name>
    <name type="common">Smooth cauliflower coral</name>
    <dbReference type="NCBI Taxonomy" id="50429"/>
    <lineage>
        <taxon>Eukaryota</taxon>
        <taxon>Metazoa</taxon>
        <taxon>Cnidaria</taxon>
        <taxon>Anthozoa</taxon>
        <taxon>Hexacorallia</taxon>
        <taxon>Scleractinia</taxon>
        <taxon>Astrocoeniina</taxon>
        <taxon>Pocilloporidae</taxon>
        <taxon>Stylophora</taxon>
    </lineage>
</organism>
<feature type="repeat" description="TPR" evidence="1">
    <location>
        <begin position="501"/>
        <end position="534"/>
    </location>
</feature>